<organism evidence="3 4">
    <name type="scientific">Vreelandella rituensis</name>
    <dbReference type="NCBI Taxonomy" id="2282306"/>
    <lineage>
        <taxon>Bacteria</taxon>
        <taxon>Pseudomonadati</taxon>
        <taxon>Pseudomonadota</taxon>
        <taxon>Gammaproteobacteria</taxon>
        <taxon>Oceanospirillales</taxon>
        <taxon>Halomonadaceae</taxon>
        <taxon>Vreelandella</taxon>
    </lineage>
</organism>
<dbReference type="PANTHER" id="PTHR38432">
    <property type="entry name" value="TELA-LIKE PROTEIN SAOUHSC_01408"/>
    <property type="match status" value="1"/>
</dbReference>
<dbReference type="Proteomes" id="UP000253204">
    <property type="component" value="Unassembled WGS sequence"/>
</dbReference>
<comment type="caution">
    <text evidence="3">The sequence shown here is derived from an EMBL/GenBank/DDBJ whole genome shotgun (WGS) entry which is preliminary data.</text>
</comment>
<dbReference type="PANTHER" id="PTHR38432:SF1">
    <property type="entry name" value="TELA-LIKE PROTEIN SAOUHSC_01408"/>
    <property type="match status" value="1"/>
</dbReference>
<keyword evidence="4" id="KW-1185">Reference proteome</keyword>
<evidence type="ECO:0000313" key="3">
    <source>
        <dbReference type="EMBL" id="RCV88127.1"/>
    </source>
</evidence>
<protein>
    <submittedName>
        <fullName evidence="3">Toxic anion resistance protein</fullName>
    </submittedName>
</protein>
<dbReference type="Pfam" id="PF05816">
    <property type="entry name" value="TelA"/>
    <property type="match status" value="1"/>
</dbReference>
<feature type="compositionally biased region" description="Basic and acidic residues" evidence="2">
    <location>
        <begin position="1"/>
        <end position="11"/>
    </location>
</feature>
<reference evidence="3 4" key="1">
    <citation type="submission" date="2018-07" db="EMBL/GenBank/DDBJ databases">
        <title>Halomonas rutogse sp. nov., isolated from Lake TangqianCo on Tibetan Plateau.</title>
        <authorList>
            <person name="Lu H."/>
            <person name="Xing P."/>
            <person name="Wu Q."/>
        </authorList>
    </citation>
    <scope>NUCLEOTIDE SEQUENCE [LARGE SCALE GENOMIC DNA]</scope>
    <source>
        <strain evidence="3 4">TQ8S</strain>
    </source>
</reference>
<gene>
    <name evidence="3" type="ORF">DU506_15340</name>
</gene>
<dbReference type="EMBL" id="QPIJ01000042">
    <property type="protein sequence ID" value="RCV88127.1"/>
    <property type="molecule type" value="Genomic_DNA"/>
</dbReference>
<dbReference type="OrthoDB" id="1654346at2"/>
<evidence type="ECO:0000313" key="4">
    <source>
        <dbReference type="Proteomes" id="UP000253204"/>
    </source>
</evidence>
<comment type="similarity">
    <text evidence="1">Belongs to the TelA family.</text>
</comment>
<dbReference type="InterPro" id="IPR008863">
    <property type="entry name" value="Toxic_anion-R_TelA"/>
</dbReference>
<evidence type="ECO:0000256" key="1">
    <source>
        <dbReference type="ARBA" id="ARBA00005541"/>
    </source>
</evidence>
<feature type="region of interest" description="Disordered" evidence="2">
    <location>
        <begin position="1"/>
        <end position="38"/>
    </location>
</feature>
<sequence>MAQQSDGDRRLSLPPVDEIAGQLGASQADSVEPDDHDIERDIDPELEAMAERFVEEVLTEGNEESIVRQRRAVDEMGLELQQQAAHRSAMLQTPLRKLAHQGDEGGPVAKALVDLRGRMEGLDPARHRLAPSALDRVLAIIPGIDSRLQRYFQKFENAQQALDAIIEDLKGGRDMLHRDNLTLSDDQQALRDILRELNRQIALGRLIDRRLQDAIAARDADDPRRRFLEEELLFPLRQRIVDLQQQLAVSQQGVLALEVIIRNNRELMRGVDRAINVTVSALTVAVTVAMAMANQRLVLDRVEALNTTTSQMIRGTAKALRQQGVDIQKRASGAMLDMQALEEAFGEVMGAIDDLSTYRQEALPRLDEQIDRLATLSRQGNASIERLREGSEAQPLDGRDF</sequence>
<evidence type="ECO:0000256" key="2">
    <source>
        <dbReference type="SAM" id="MobiDB-lite"/>
    </source>
</evidence>
<dbReference type="RefSeq" id="WP_114487776.1">
    <property type="nucleotide sequence ID" value="NZ_CBCSHM010000018.1"/>
</dbReference>
<accession>A0A368TV31</accession>
<proteinExistence type="inferred from homology"/>
<dbReference type="AlphaFoldDB" id="A0A368TV31"/>
<name>A0A368TV31_9GAMM</name>